<dbReference type="SUPFAM" id="SSF56672">
    <property type="entry name" value="DNA/RNA polymerases"/>
    <property type="match status" value="1"/>
</dbReference>
<keyword evidence="5" id="KW-0547">Nucleotide-binding</keyword>
<dbReference type="InterPro" id="IPR027417">
    <property type="entry name" value="P-loop_NTPase"/>
</dbReference>
<reference evidence="9" key="1">
    <citation type="submission" date="2013-08" db="EMBL/GenBank/DDBJ databases">
        <authorList>
            <person name="Kwon S.-J."/>
            <person name="Tan S.-H."/>
            <person name="Vidalakis G."/>
        </authorList>
    </citation>
    <scope>NUCLEOTIDE SEQUENCE</scope>
    <source>
        <strain evidence="9">FB</strain>
    </source>
</reference>
<dbReference type="SUPFAM" id="SSF53756">
    <property type="entry name" value="UDP-Glycosyltransferase/glycogen phosphorylase"/>
    <property type="match status" value="1"/>
</dbReference>
<feature type="compositionally biased region" description="Acidic residues" evidence="7">
    <location>
        <begin position="2556"/>
        <end position="2574"/>
    </location>
</feature>
<keyword evidence="1" id="KW-0696">RNA-directed RNA polymerase</keyword>
<dbReference type="InterPro" id="IPR043502">
    <property type="entry name" value="DNA/RNA_pol_sf"/>
</dbReference>
<evidence type="ECO:0000256" key="4">
    <source>
        <dbReference type="ARBA" id="ARBA00022801"/>
    </source>
</evidence>
<dbReference type="InterPro" id="IPR008441">
    <property type="entry name" value="AfumC-like_glycosyl_Trfase"/>
</dbReference>
<dbReference type="CDD" id="cd23255">
    <property type="entry name" value="Endornaviridae_RdRp"/>
    <property type="match status" value="1"/>
</dbReference>
<dbReference type="GeneID" id="18507015"/>
<dbReference type="GO" id="GO:0051999">
    <property type="term" value="P:mannosyl-inositol phosphorylceramide biosynthetic process"/>
    <property type="evidence" value="ECO:0007669"/>
    <property type="project" value="TreeGrafter"/>
</dbReference>
<dbReference type="InterPro" id="IPR029044">
    <property type="entry name" value="Nucleotide-diphossugar_trans"/>
</dbReference>
<feature type="region of interest" description="Disordered" evidence="7">
    <location>
        <begin position="2556"/>
        <end position="2629"/>
    </location>
</feature>
<feature type="compositionally biased region" description="Polar residues" evidence="7">
    <location>
        <begin position="893"/>
        <end position="908"/>
    </location>
</feature>
<dbReference type="GO" id="GO:0006351">
    <property type="term" value="P:DNA-templated transcription"/>
    <property type="evidence" value="ECO:0007669"/>
    <property type="project" value="InterPro"/>
</dbReference>
<dbReference type="Pfam" id="PF01443">
    <property type="entry name" value="Viral_helicase1"/>
    <property type="match status" value="1"/>
</dbReference>
<sequence>MQYKTDAITPYRQKYKDRPLQTLNKEVSSHLQGWIRLPRNQSVTINKNPWIRSFEKLFKHKPDQIFDKNKMKLVPAIRGERKIRDTVGTVATNVTYDDGLGNVINFNELHPLDVVKILYNVNCLGIELWKSDCYSIQDFLTKVKHMELDDDEKDEEDFLDEDDLDDKLIVKMVKPGRGNCTNEILQVLDKILKRFGGFEGYYNYFLENHFKHFGYLEHKDDGSYDFHSVKFNPLKICGVCGRVNHYNQFNRGLRQVHYSLSHYKQKSKALKEDFLTEFDEHNKPINIPWRCGYCFTDLNYTVIVEKYILVKMIEYICNHLFVLQGDIEQLLKLGYGDIYDDLDIKDKEAIKSHDEIVVNNYFYHLQRKIITVGQDFDQASHKIINEVLGGCYFRPTSKLNSIKPEFIAELSTFSEIIERTLVGRDIACLGNVLPGTSRANIHNWFHNQTWFSKDPEVACSSEHICGHNKNYFIYGNLGLMGEPLHNVLNIVEAQRTLQFISPIMTTSRTLPDGTGMFQRTEDNLNFYLDGNPVPINFKTDTYNALNYYQIIKWGNKLYHVIEVKKLSLTRLMVIVGPFNETVDYPRLMVENERGIKIQIKLPDINSFMGGVKNLNYRPNIFELNVNLFRYLCMRNLNGKVSHDTLRSYAVGFSLRRFVVHNKVISNPTIAYEDLDMHIVLSRVCMMKLKNCFEISYNYSKALKFLGPFRSMIGDMESALTASVIGLMGEAMESTFGLKWETFMNVIDGARLQSMLQGISKQDFWEQLLQLTENIKTTPPRVLDLERKAEEELLFNLQSCMHHSVNCNHIHAKTENRCCCCNLPITTEIFCNCVNHNQVQTNLFHTEHYGREENVHEQQIVNTTTDKTLDTIANIIMLAMREPEVTARRAPRRVQTQQPKITTTELNQTQTGIDQLSLKSTKLDKEKETVDSPKSKASSFKSKTSSIKEPLAELDDWKRVLRRGREKPDDMANIILDNIMTSAEHITISIDNVEAINILGYDFVRHCCETVQYENDLNDGVNEVYYLPHLPIGSSTLPRDSFEVIDKVYIPNSGPMTCAFDAYHYSNDPGSLQEMIDILGAQPPFSTEHLGLYAKWRKDNIMVLTDNHVHVERYNETSNTFAVILFEHGETNADIGHFLPATIKRVKPTDVYYYHRDPNSIAERDHIIKKRYGAMYSSSCLPPWTPRDNLSCEIAYYNITVDVRVSEAMQPIKLEQIDGEWFLSNNPEIRQHLVEKEKIHAKLPKIFEKYISKIEYGLKLQLPVMEIEEFRHIDKELPDNYDKELESELLEILRVFARLSELTGPVKFRDIKQSHNGYLGSWFGKSKFHIPSGKTHKMKKMDVVMVRINNKFIKATIVGFDRNNPVLDYVAVCEQKATLIELKESMGSQIRELVGLCQSYIDMKTLKAKLAESKFLTGPAGFGKSTKIGQLAIPGDLCVAMTTSAVKALQAKVTKGVKVMTLEKALYSHSKTDQTLYVDEATMINWLFVGFLITESANIELFGAENQIGKRDMSKTPGIRYNITISDFIKPENKKVEHYTYRIGEPLATLLKSVEPKLTTRASHKTTYTITVLDPSLIENISNIIKERRPEVIITPYSYNRNLIEQCMKQERVPVVTTHAYQGVEVSRSMVVLKADAGNKWDLNGNPEYLNSALTRAKYHVDIIIYGNYTDVTSLEDIMTQVGGMDFDYLQYFDNTEESSSIIEQRQNQETLGEQRKEAQMQSKHLPENITINTMHELSEEMVNQLNELQISMQGAKLSYQKLNGGTSVTAQFAGSVISKVTNIEGVVTVEANPLIRGKIMQNLDTPIDIPELVKDHCDADSYSVECKMTLRQTNKIRELTWILDKTIDRESTRTINGTKIKMTKTASCPLFAGIVFETENEKLAISNGWYHITNRKITLNKEKFYPGLTPVIKWLQLNIKELILDSNNNIGWLQILKGDMAHFLWQLKEKSHANTLWLLNFLTESDSPKCYYNNIINTSKYNKAARSINQPMVSNHPSVADHQNYIIKKQKWLKNQEIYILTDGNQVILDVTTEEEGTKWEIFAVECMADMVKTGAGLQGIAAAELDIPGLMIPLHKHLALGTTVQTIINNNLLNLNKQTRPGVYDVVRLDKQNYGMHKHYLKSRFPRMTITTGNYEITNSGIELALEQILLNMRGGLTENSKGIVAYCGLCPISICMTGKYYIKIVLPDINSNIRYMYDMQKPQIDSMLDNFNAKRDAKTELYWDHETKCERILAGTGIYSLTIEEITKLLDKTECMYGWIPTHAKNTDEYIYDRQLNCYGYRGGRITNKVRNDIINKVNKGEPVLVRYDKSDYLEATIVTEVFNHRLIKLQYKPIPACNYIDRRLGTYMDINNVIKIKIPWIDLDLFRVLKDRQIVTIKELVINKRFLRNILLRLMTGDDTPHGALEYAKTLESTQVITEKGIDDLTASNLLITLNTTWYAIYIHNSYLEKFKTLIHYLNYTDGKPVAVLMLEQILTGIGNLMGVVSDKISEIAEQFITYLNRNYNLTNKMADCIKEAEKTNWTPETKQVYFNRFYFSKDEEFTLRSWLNWEDEPENEDEQFQDLDYEESENDPSIINVDPTSLPNVAYKTNETHSQEETLEEKLSSATTEATSSDTSSGSTTIMTICPEKPKKNTKIPIQVMRYIDEKGSTIISRKQTVKSIKKLQLYGDFDENQLVTAAQIIDKEYMEFKDLLDTPWNLKILSEKLEQALNVQLEQKYEELNPNTYQLKNYYKTKQDHFEVEFSEHFMVPKIIWFYWHSIEAPEFIIRCINSWATHNKDYRIVLLTSEDLDTIVPIDIKERIQNTTTTNLYLTGCELTYYLDNGGVWADASTICTGDIKEMMYKTIQSRTGLLQISLGNKNTKVKTSENWFIISSTYNQIMLMWNNLLTDLMCHTSASGERCSEWIKKKYPREFLEIAKTMASDSVDYLRSYILESIINQITGLYPENICRSEGQLTTFDSLPHSDWSKLLQIYFSKQQRPQLIIPLVKIIDSHRTMIMDELLDDPEIEEYSLLHDIYNTEITLNLTTLSDIMKSMEKLHRENFEDVKKEYELTKGLKVFKTEFAYGMSKLTSMLYDSLAVAEIQMIKPAIEFLVKSGCHLHLEKEDLIILSGVLIGKMKYMKDLREELQIWAVQEHISEVKQIELESWFETNEIKTMKLNVSTRLPTKPDYVIYNDRRIPKIIWSYWNNQEVEEFQIKMINNWHYHNQDYRIIILNEESLQKMVGKNTYNLLSKQTPQFRSDWVRLFVLSHFGGVWVDFSGLFVKSIHNLVESTVQNEAGYCQISLNKKEEKNIVLESWLIICTENCKVIQDWFEETKEMTKFVDPSGHNALEWMTQTYGTEYQVAKEFILPNLRIYLRIYIIQIIVRLRAKDEPLIVHSDEAEVSMFHKLSANAWMNLWDYVATQPKGSIEVSIPFIKWIGIQRDIIMSHYRQHKGTIRPASLLGEEMEYPGVNYNVTSSAELSYPIRESQSTKETTNIIINKYSSCRTLLICVGSVGDILQFKTLYDIAESEQQTPVIITHRDHEKFFKNKRSHYINVDSEELMSLVNIVLNEVDLWTDIKANHLVRQISEEITGIAKNYEQIVDKVVVNSAVPNLTELSDILPCDWLEVSTFPDDVVFNPKKKTGLKGAILKAKEWMHFNIIRSEVDRSKVRSLWRTCSGCPWFYPQMRSRCGPLTIWSSPSTSNEIKLDEQDLLITFGSCDNTIATKDKIQLIENFINCGYRVTYHDKYKIAIPGSTLFNTMELYPGKFGIIEQYDFRCIKGGKFTLLTHGGHGTIMEALATNCKIIIHPIIADQFQICFVMEAQRMAVRLNDITNLNDCKQAITNLNRLMDTARIIKPIIPLLFTPLCVWFQMEQRQDDPENAICVFGEGDIKELETELPYGIYKLLDVEHQIVYNPQVLTRCVTNSFESMLTKHGQEKYLTCNTIAAMKLQQHSVTEQELIDGILSMGLNITIIYSNGTALVIKPYKRTTVYFYIDKTKTPWHVSAAKLLRHGDQIQLLNPDTCIKDLPHSIEYEINELHKVYSCATLCIPKLMAQQFGKSFFKNFLARIRSTNLQVLSSRSDLHVTYISIKQHFDAWVGDTIYPDTPLGVGWVITAQGWVLVNYFVKDGIIVVFSDDGIFEQTVLINLHLQYPVKRSKPVVLSTKQELVSLNKPTIMYTTLNHCVPRSSNLVSNFHKQNTLIVADFDNRKHHMFDEMDMIKRAAKVIFHTNKQIKVEDLATSHNAPLNRMIIRQGKVLYEHEFEQNEAKTNSQIIRNYVVSEQQCITNSPLTEEQINYIHRYFIQSDNKLIAIDNENYNDKEVKPNDWVVTLIQNSEVMSQDVIQNLTKLVKEHSMWHIHDQHNYELTSTQAGDVVTLEHGDLWVKSYGIVLVYVRVGGQRERLSWKLDTSHQQTSNPKPGDWWGLEKKAQTKVSSSFKNVLAINELKYHEPETLLVDGSDAVESDDLLDMYIPPYHYGYTGSVIEPLLDFPDNIAMQLWEDTDQTDWLSLYAPSNQCQLKSRELPGKIIQTEKITLTKWPIRSRAVLTKVCFEEGRSILGRMKSVAFIRTTTPNPYKLVMDMADTYFIKGWVSKVNEFRAKRLVILPEDVKRWVETNKDAKRIEPELLELLSGEILVKPMNDVNIHLKLESLLKDNTTIMTKQQQARIIVWQRKAVCAIYSNLFVKVKDRLKSILHDKIIYADGLRPDEISARVRLCKDIAGFFENDLTKQDRQTDAPIITTEMYMYDLLGVHPNVIASWREMHEVWRFKSNHYWGQGQGMRLTGQATTAIGNCITNLQVHQEFVKKNFSILELALFLGDDMCMVFREKPDTKNLRKNIATKFNMQSKDAWYRNGATFCSMVMSRTPTGAELCPDVVRLKFRYEVTNGVHEANAENILMRKASYIMMLGEGPNVKETVTRLNLPIKPLIWYDFESMLRAVGDKYDMTHVQVLDVYYNLLQMINSEKLYRHTFRHFSNIEAK</sequence>
<dbReference type="PANTHER" id="PTHR32385:SF22">
    <property type="entry name" value="MANNOSYL PHOSPHORYLINOSITOL CERAMIDE SYNTHASE SUR1"/>
    <property type="match status" value="1"/>
</dbReference>
<evidence type="ECO:0000256" key="2">
    <source>
        <dbReference type="ARBA" id="ARBA00022679"/>
    </source>
</evidence>
<feature type="compositionally biased region" description="Basic and acidic residues" evidence="7">
    <location>
        <begin position="922"/>
        <end position="933"/>
    </location>
</feature>
<feature type="compositionally biased region" description="Basic and acidic residues" evidence="7">
    <location>
        <begin position="2594"/>
        <end position="2607"/>
    </location>
</feature>
<feature type="region of interest" description="Disordered" evidence="7">
    <location>
        <begin position="922"/>
        <end position="942"/>
    </location>
</feature>
<reference evidence="9" key="2">
    <citation type="journal article" date="2014" name="Virus Genes">
        <title>Complete nucleotide sequence and genome organization of an endornavirus from bottle gourd (Lagenaria siceraria) in California, U.S.A.</title>
        <authorList>
            <person name="Kwon S.J."/>
            <person name="Tan S.H."/>
            <person name="Vidalakis G."/>
        </authorList>
    </citation>
    <scope>NUCLEOTIDE SEQUENCE [LARGE SCALE GENOMIC DNA]</scope>
    <source>
        <strain evidence="9">FB</strain>
    </source>
</reference>
<organism evidence="9 10">
    <name type="scientific">Lagenaria siceraria endornavirus-California</name>
    <dbReference type="NCBI Taxonomy" id="1468454"/>
    <lineage>
        <taxon>Viruses</taxon>
        <taxon>Riboviria</taxon>
        <taxon>Orthornavirae</taxon>
        <taxon>Kitrinoviricota</taxon>
        <taxon>Alsuviricetes</taxon>
        <taxon>Martellivirales</taxon>
        <taxon>Endornaviridae</taxon>
        <taxon>Alphaendornavirus</taxon>
        <taxon>Alphaendornavirus lagenariae</taxon>
        <taxon>Lagenaria siceraria alphaendornavirus</taxon>
    </lineage>
</organism>
<dbReference type="PROSITE" id="PS50507">
    <property type="entry name" value="RDRP_SSRNA_POS"/>
    <property type="match status" value="1"/>
</dbReference>
<dbReference type="GO" id="GO:0000030">
    <property type="term" value="F:mannosyltransferase activity"/>
    <property type="evidence" value="ECO:0007669"/>
    <property type="project" value="TreeGrafter"/>
</dbReference>
<evidence type="ECO:0000256" key="6">
    <source>
        <dbReference type="ARBA" id="ARBA00022953"/>
    </source>
</evidence>
<keyword evidence="10" id="KW-1185">Reference proteome</keyword>
<dbReference type="Pfam" id="PF05704">
    <property type="entry name" value="Caps_synth"/>
    <property type="match status" value="2"/>
</dbReference>
<dbReference type="GO" id="GO:0003723">
    <property type="term" value="F:RNA binding"/>
    <property type="evidence" value="ECO:0007669"/>
    <property type="project" value="InterPro"/>
</dbReference>
<dbReference type="Pfam" id="PF00978">
    <property type="entry name" value="RdRP_2"/>
    <property type="match status" value="1"/>
</dbReference>
<feature type="region of interest" description="Disordered" evidence="7">
    <location>
        <begin position="885"/>
        <end position="908"/>
    </location>
</feature>
<dbReference type="InterPro" id="IPR051706">
    <property type="entry name" value="Glycosyltransferase_domain"/>
</dbReference>
<evidence type="ECO:0000256" key="3">
    <source>
        <dbReference type="ARBA" id="ARBA00022695"/>
    </source>
</evidence>
<dbReference type="InterPro" id="IPR001788">
    <property type="entry name" value="RNA-dep_RNA_pol_alsuvir"/>
</dbReference>
<dbReference type="InterPro" id="IPR027351">
    <property type="entry name" value="(+)RNA_virus_helicase_core_dom"/>
</dbReference>
<dbReference type="GO" id="GO:0005524">
    <property type="term" value="F:ATP binding"/>
    <property type="evidence" value="ECO:0007669"/>
    <property type="project" value="UniProtKB-KW"/>
</dbReference>
<evidence type="ECO:0000259" key="8">
    <source>
        <dbReference type="PROSITE" id="PS50507"/>
    </source>
</evidence>
<dbReference type="Gene3D" id="3.40.50.2000">
    <property type="entry name" value="Glycogen Phosphorylase B"/>
    <property type="match status" value="1"/>
</dbReference>
<dbReference type="Proteomes" id="UP000243208">
    <property type="component" value="Segment"/>
</dbReference>
<dbReference type="GO" id="GO:0039694">
    <property type="term" value="P:viral RNA genome replication"/>
    <property type="evidence" value="ECO:0007669"/>
    <property type="project" value="InterPro"/>
</dbReference>
<dbReference type="RefSeq" id="YP_009010973.1">
    <property type="nucleotide sequence ID" value="NC_023641.1"/>
</dbReference>
<feature type="domain" description="RdRp catalytic" evidence="8">
    <location>
        <begin position="4714"/>
        <end position="4827"/>
    </location>
</feature>
<dbReference type="InterPro" id="IPR007094">
    <property type="entry name" value="RNA-dir_pol_PSvirus"/>
</dbReference>
<evidence type="ECO:0000256" key="7">
    <source>
        <dbReference type="SAM" id="MobiDB-lite"/>
    </source>
</evidence>
<dbReference type="EMBL" id="KF562072">
    <property type="protein sequence ID" value="AHK22715.1"/>
    <property type="molecule type" value="mRNA"/>
</dbReference>
<keyword evidence="6" id="KW-0693">Viral RNA replication</keyword>
<feature type="compositionally biased region" description="Low complexity" evidence="7">
    <location>
        <begin position="2608"/>
        <end position="2628"/>
    </location>
</feature>
<keyword evidence="2" id="KW-0808">Transferase</keyword>
<evidence type="ECO:0000256" key="5">
    <source>
        <dbReference type="ARBA" id="ARBA00022840"/>
    </source>
</evidence>
<dbReference type="SUPFAM" id="SSF53448">
    <property type="entry name" value="Nucleotide-diphospho-sugar transferases"/>
    <property type="match status" value="2"/>
</dbReference>
<keyword evidence="3" id="KW-0548">Nucleotidyltransferase</keyword>
<dbReference type="GO" id="GO:0016787">
    <property type="term" value="F:hydrolase activity"/>
    <property type="evidence" value="ECO:0007669"/>
    <property type="project" value="UniProtKB-KW"/>
</dbReference>
<name>W8GTF9_9VIRU</name>
<evidence type="ECO:0000313" key="9">
    <source>
        <dbReference type="EMBL" id="AHK22715.1"/>
    </source>
</evidence>
<evidence type="ECO:0000313" key="10">
    <source>
        <dbReference type="Proteomes" id="UP000243208"/>
    </source>
</evidence>
<evidence type="ECO:0000256" key="1">
    <source>
        <dbReference type="ARBA" id="ARBA00022484"/>
    </source>
</evidence>
<proteinExistence type="evidence at transcript level"/>
<feature type="compositionally biased region" description="Polar residues" evidence="7">
    <location>
        <begin position="2582"/>
        <end position="2593"/>
    </location>
</feature>
<dbReference type="Gene3D" id="3.90.550.20">
    <property type="match status" value="1"/>
</dbReference>
<protein>
    <submittedName>
        <fullName evidence="9">Polyprotein</fullName>
    </submittedName>
</protein>
<keyword evidence="5" id="KW-0067">ATP-binding</keyword>
<keyword evidence="4" id="KW-0378">Hydrolase</keyword>
<dbReference type="GO" id="GO:0003968">
    <property type="term" value="F:RNA-directed RNA polymerase activity"/>
    <property type="evidence" value="ECO:0007669"/>
    <property type="project" value="UniProtKB-KW"/>
</dbReference>
<dbReference type="KEGG" id="vg:18507015"/>
<accession>W8GTF9</accession>
<dbReference type="Gene3D" id="3.40.50.300">
    <property type="entry name" value="P-loop containing nucleotide triphosphate hydrolases"/>
    <property type="match status" value="2"/>
</dbReference>
<dbReference type="PANTHER" id="PTHR32385">
    <property type="entry name" value="MANNOSYL PHOSPHORYLINOSITOL CERAMIDE SYNTHASE"/>
    <property type="match status" value="1"/>
</dbReference>
<dbReference type="GO" id="GO:0016020">
    <property type="term" value="C:membrane"/>
    <property type="evidence" value="ECO:0007669"/>
    <property type="project" value="GOC"/>
</dbReference>